<evidence type="ECO:0000256" key="4">
    <source>
        <dbReference type="ARBA" id="ARBA00022692"/>
    </source>
</evidence>
<evidence type="ECO:0000256" key="9">
    <source>
        <dbReference type="SAM" id="Phobius"/>
    </source>
</evidence>
<evidence type="ECO:0000256" key="2">
    <source>
        <dbReference type="ARBA" id="ARBA00008017"/>
    </source>
</evidence>
<keyword evidence="6 9" id="KW-0472">Membrane</keyword>
<dbReference type="InterPro" id="IPR049142">
    <property type="entry name" value="MS_channel_1st"/>
</dbReference>
<evidence type="ECO:0000313" key="15">
    <source>
        <dbReference type="Proteomes" id="UP000198977"/>
    </source>
</evidence>
<reference evidence="14 15" key="1">
    <citation type="submission" date="2016-10" db="EMBL/GenBank/DDBJ databases">
        <authorList>
            <person name="de Groot N.N."/>
        </authorList>
    </citation>
    <scope>NUCLEOTIDE SEQUENCE [LARGE SCALE GENOMIC DNA]</scope>
    <source>
        <strain evidence="14 15">DSM 11443</strain>
    </source>
</reference>
<feature type="domain" description="Mechanosensitive ion channel MscS C-terminal" evidence="12">
    <location>
        <begin position="712"/>
        <end position="796"/>
    </location>
</feature>
<keyword evidence="3" id="KW-1003">Cell membrane</keyword>
<dbReference type="Gene3D" id="3.30.70.100">
    <property type="match status" value="1"/>
</dbReference>
<dbReference type="STRING" id="74348.SAMN04488523_101326"/>
<feature type="transmembrane region" description="Helical" evidence="9">
    <location>
        <begin position="502"/>
        <end position="522"/>
    </location>
</feature>
<keyword evidence="4 9" id="KW-0812">Transmembrane</keyword>
<gene>
    <name evidence="14" type="ORF">SAMN04488523_101326</name>
</gene>
<evidence type="ECO:0000256" key="1">
    <source>
        <dbReference type="ARBA" id="ARBA00004651"/>
    </source>
</evidence>
<feature type="transmembrane region" description="Helical" evidence="9">
    <location>
        <begin position="142"/>
        <end position="162"/>
    </location>
</feature>
<keyword evidence="7" id="KW-0175">Coiled coil</keyword>
<feature type="transmembrane region" description="Helical" evidence="9">
    <location>
        <begin position="345"/>
        <end position="367"/>
    </location>
</feature>
<feature type="transmembrane region" description="Helical" evidence="9">
    <location>
        <begin position="194"/>
        <end position="220"/>
    </location>
</feature>
<evidence type="ECO:0000256" key="6">
    <source>
        <dbReference type="ARBA" id="ARBA00023136"/>
    </source>
</evidence>
<dbReference type="InterPro" id="IPR023408">
    <property type="entry name" value="MscS_beta-dom_sf"/>
</dbReference>
<dbReference type="AlphaFoldDB" id="A0A1I1T9X8"/>
<comment type="similarity">
    <text evidence="2">Belongs to the MscS (TC 1.A.23) family.</text>
</comment>
<feature type="region of interest" description="Disordered" evidence="8">
    <location>
        <begin position="821"/>
        <end position="844"/>
    </location>
</feature>
<comment type="subcellular location">
    <subcellularLocation>
        <location evidence="1">Cell membrane</location>
        <topology evidence="1">Multi-pass membrane protein</topology>
    </subcellularLocation>
</comment>
<evidence type="ECO:0000256" key="3">
    <source>
        <dbReference type="ARBA" id="ARBA00022475"/>
    </source>
</evidence>
<dbReference type="InterPro" id="IPR011066">
    <property type="entry name" value="MscS_channel_C_sf"/>
</dbReference>
<dbReference type="Gene3D" id="2.30.30.60">
    <property type="match status" value="1"/>
</dbReference>
<feature type="transmembrane region" description="Helical" evidence="9">
    <location>
        <begin position="301"/>
        <end position="325"/>
    </location>
</feature>
<dbReference type="Pfam" id="PF00924">
    <property type="entry name" value="MS_channel_2nd"/>
    <property type="match status" value="1"/>
</dbReference>
<evidence type="ECO:0000256" key="10">
    <source>
        <dbReference type="SAM" id="SignalP"/>
    </source>
</evidence>
<feature type="transmembrane region" description="Helical" evidence="9">
    <location>
        <begin position="273"/>
        <end position="295"/>
    </location>
</feature>
<dbReference type="InterPro" id="IPR006685">
    <property type="entry name" value="MscS_channel_2nd"/>
</dbReference>
<evidence type="ECO:0000259" key="11">
    <source>
        <dbReference type="Pfam" id="PF00924"/>
    </source>
</evidence>
<proteinExistence type="inferred from homology"/>
<dbReference type="PANTHER" id="PTHR30460">
    <property type="entry name" value="MODERATE CONDUCTANCE MECHANOSENSITIVE CHANNEL YBIO"/>
    <property type="match status" value="1"/>
</dbReference>
<evidence type="ECO:0000259" key="13">
    <source>
        <dbReference type="Pfam" id="PF21088"/>
    </source>
</evidence>
<feature type="domain" description="Mechanosensitive ion channel MscS" evidence="11">
    <location>
        <begin position="639"/>
        <end position="703"/>
    </location>
</feature>
<dbReference type="InterPro" id="IPR045276">
    <property type="entry name" value="YbiO_bact"/>
</dbReference>
<keyword evidence="10" id="KW-0732">Signal</keyword>
<dbReference type="Pfam" id="PF21082">
    <property type="entry name" value="MS_channel_3rd"/>
    <property type="match status" value="1"/>
</dbReference>
<evidence type="ECO:0000256" key="5">
    <source>
        <dbReference type="ARBA" id="ARBA00022989"/>
    </source>
</evidence>
<feature type="transmembrane region" description="Helical" evidence="9">
    <location>
        <begin position="618"/>
        <end position="640"/>
    </location>
</feature>
<evidence type="ECO:0000256" key="8">
    <source>
        <dbReference type="SAM" id="MobiDB-lite"/>
    </source>
</evidence>
<dbReference type="Gene3D" id="1.10.287.1260">
    <property type="match status" value="1"/>
</dbReference>
<dbReference type="PANTHER" id="PTHR30460:SF0">
    <property type="entry name" value="MODERATE CONDUCTANCE MECHANOSENSITIVE CHANNEL YBIO"/>
    <property type="match status" value="1"/>
</dbReference>
<feature type="coiled-coil region" evidence="7">
    <location>
        <begin position="418"/>
        <end position="445"/>
    </location>
</feature>
<sequence length="844" mass="93546">MRRLLSGLVLFFLVAMLGAGPSGAQAISSLLADRLPGALKVAPDPQTNATETARASEKAGIQVIVVDSAGKVLATNVEDLGAAPDEQEALDPAEGKEPASLMRTQERADAFRNALVDRISLLPSAFNEVVFILRATSPDGTIMAFVKILLLSLLMLAAGVVVERQIYGKRVARRWVVARVQDNPQGYAEKMPFLLFRFFMGVIGILVSMTVAYILGFALFGGIEDTAVQLTVTLINIGYFSCRFVAGVWRMILSPFMPQYRIPTLSDRDAKRLHRWLWMMGCFDICAIIFGLWIGELGLNYEIYALVASTLSLVLVLANMLLVVVNRRAINHALRHGKPYEKCSVVTRFICRVWAPAVFVYVIFAWFELTYDLVLGNPSSIPLIAGAYGILVSIIVVYGLINYVIERSFARARTIRLLKQQRLEREMLEEARAEAEAMVKRQQQEDGPDEDLDAVEMLTERAAPAALSPQEISAVQDEIIAARAEVEPMQDLRPTLNSFEALAQRVAGILAFVAGAYAFFYIWDNEGAQMVESYADQTLDIMVIVFLGYIAYHAFRIWIDNKIADETPDDVEVELGDEGGGSSASRLATLLPLFRNAVLIVVVVTILLIVLMEIGVNVGPLFAGAGIVGVAIGFGSQALVRDIFAGAFFLFDDAFRKGEYLDVGGVKGTVEKISVRSFQLRHHLGYLHTIPFGELQVMTNFSRDWVMMKLPLRVTYDTDVEQVRKLVKKLGVDLLDDPVIGDNFLQPLKSQGVIEMQDSAMIIRVKFMTKPGDQWLVRKRVYEEIRSLFEREGIKFAHREVTVRLADGKVEDLTDEQRKAVMAAAQASPDIDPDLAEDTGADDR</sequence>
<dbReference type="SUPFAM" id="SSF82861">
    <property type="entry name" value="Mechanosensitive channel protein MscS (YggB), transmembrane region"/>
    <property type="match status" value="1"/>
</dbReference>
<name>A0A1I1T9X8_9RHOB</name>
<feature type="transmembrane region" description="Helical" evidence="9">
    <location>
        <begin position="232"/>
        <end position="252"/>
    </location>
</feature>
<feature type="compositionally biased region" description="Acidic residues" evidence="8">
    <location>
        <begin position="831"/>
        <end position="844"/>
    </location>
</feature>
<accession>A0A1I1T9X8</accession>
<feature type="transmembrane region" description="Helical" evidence="9">
    <location>
        <begin position="534"/>
        <end position="552"/>
    </location>
</feature>
<evidence type="ECO:0000313" key="14">
    <source>
        <dbReference type="EMBL" id="SFD55432.1"/>
    </source>
</evidence>
<feature type="transmembrane region" description="Helical" evidence="9">
    <location>
        <begin position="593"/>
        <end position="612"/>
    </location>
</feature>
<dbReference type="EMBL" id="FOMW01000001">
    <property type="protein sequence ID" value="SFD55432.1"/>
    <property type="molecule type" value="Genomic_DNA"/>
</dbReference>
<feature type="domain" description="Mechanosensitive ion channel transmembrane helices 2/3" evidence="13">
    <location>
        <begin position="597"/>
        <end position="637"/>
    </location>
</feature>
<dbReference type="SUPFAM" id="SSF82689">
    <property type="entry name" value="Mechanosensitive channel protein MscS (YggB), C-terminal domain"/>
    <property type="match status" value="1"/>
</dbReference>
<dbReference type="Pfam" id="PF21088">
    <property type="entry name" value="MS_channel_1st"/>
    <property type="match status" value="1"/>
</dbReference>
<dbReference type="RefSeq" id="WP_177209386.1">
    <property type="nucleotide sequence ID" value="NZ_FOMW01000001.1"/>
</dbReference>
<protein>
    <submittedName>
        <fullName evidence="14">Small-conductance mechanosensitive channel</fullName>
    </submittedName>
</protein>
<dbReference type="GO" id="GO:0008381">
    <property type="term" value="F:mechanosensitive monoatomic ion channel activity"/>
    <property type="evidence" value="ECO:0007669"/>
    <property type="project" value="InterPro"/>
</dbReference>
<organism evidence="14 15">
    <name type="scientific">Sulfitobacter brevis</name>
    <dbReference type="NCBI Taxonomy" id="74348"/>
    <lineage>
        <taxon>Bacteria</taxon>
        <taxon>Pseudomonadati</taxon>
        <taxon>Pseudomonadota</taxon>
        <taxon>Alphaproteobacteria</taxon>
        <taxon>Rhodobacterales</taxon>
        <taxon>Roseobacteraceae</taxon>
        <taxon>Sulfitobacter</taxon>
    </lineage>
</organism>
<dbReference type="GO" id="GO:0005886">
    <property type="term" value="C:plasma membrane"/>
    <property type="evidence" value="ECO:0007669"/>
    <property type="project" value="UniProtKB-SubCell"/>
</dbReference>
<dbReference type="Proteomes" id="UP000198977">
    <property type="component" value="Unassembled WGS sequence"/>
</dbReference>
<dbReference type="InterPro" id="IPR011014">
    <property type="entry name" value="MscS_channel_TM-2"/>
</dbReference>
<dbReference type="InterPro" id="IPR049278">
    <property type="entry name" value="MS_channel_C"/>
</dbReference>
<evidence type="ECO:0000259" key="12">
    <source>
        <dbReference type="Pfam" id="PF21082"/>
    </source>
</evidence>
<keyword evidence="5 9" id="KW-1133">Transmembrane helix</keyword>
<feature type="transmembrane region" description="Helical" evidence="9">
    <location>
        <begin position="379"/>
        <end position="405"/>
    </location>
</feature>
<feature type="chain" id="PRO_5011790072" evidence="10">
    <location>
        <begin position="25"/>
        <end position="844"/>
    </location>
</feature>
<keyword evidence="15" id="KW-1185">Reference proteome</keyword>
<dbReference type="InterPro" id="IPR010920">
    <property type="entry name" value="LSM_dom_sf"/>
</dbReference>
<dbReference type="SUPFAM" id="SSF50182">
    <property type="entry name" value="Sm-like ribonucleoproteins"/>
    <property type="match status" value="1"/>
</dbReference>
<feature type="signal peptide" evidence="10">
    <location>
        <begin position="1"/>
        <end position="24"/>
    </location>
</feature>
<evidence type="ECO:0000256" key="7">
    <source>
        <dbReference type="SAM" id="Coils"/>
    </source>
</evidence>